<dbReference type="Proteomes" id="UP001500540">
    <property type="component" value="Unassembled WGS sequence"/>
</dbReference>
<dbReference type="EMBL" id="BAABAF010000009">
    <property type="protein sequence ID" value="GAA3774171.1"/>
    <property type="molecule type" value="Genomic_DNA"/>
</dbReference>
<proteinExistence type="predicted"/>
<name>A0ABP7GYJ1_9MICO</name>
<reference evidence="3" key="1">
    <citation type="journal article" date="2019" name="Int. J. Syst. Evol. Microbiol.">
        <title>The Global Catalogue of Microorganisms (GCM) 10K type strain sequencing project: providing services to taxonomists for standard genome sequencing and annotation.</title>
        <authorList>
            <consortium name="The Broad Institute Genomics Platform"/>
            <consortium name="The Broad Institute Genome Sequencing Center for Infectious Disease"/>
            <person name="Wu L."/>
            <person name="Ma J."/>
        </authorList>
    </citation>
    <scope>NUCLEOTIDE SEQUENCE [LARGE SCALE GENOMIC DNA]</scope>
    <source>
        <strain evidence="3">JCM 16950</strain>
    </source>
</reference>
<evidence type="ECO:0000256" key="1">
    <source>
        <dbReference type="SAM" id="MobiDB-lite"/>
    </source>
</evidence>
<evidence type="ECO:0000313" key="2">
    <source>
        <dbReference type="EMBL" id="GAA3774171.1"/>
    </source>
</evidence>
<organism evidence="2 3">
    <name type="scientific">Microbacterium kribbense</name>
    <dbReference type="NCBI Taxonomy" id="433645"/>
    <lineage>
        <taxon>Bacteria</taxon>
        <taxon>Bacillati</taxon>
        <taxon>Actinomycetota</taxon>
        <taxon>Actinomycetes</taxon>
        <taxon>Micrococcales</taxon>
        <taxon>Microbacteriaceae</taxon>
        <taxon>Microbacterium</taxon>
    </lineage>
</organism>
<gene>
    <name evidence="2" type="ORF">GCM10022240_27470</name>
</gene>
<feature type="region of interest" description="Disordered" evidence="1">
    <location>
        <begin position="39"/>
        <end position="65"/>
    </location>
</feature>
<accession>A0ABP7GYJ1</accession>
<comment type="caution">
    <text evidence="2">The sequence shown here is derived from an EMBL/GenBank/DDBJ whole genome shotgun (WGS) entry which is preliminary data.</text>
</comment>
<evidence type="ECO:0000313" key="3">
    <source>
        <dbReference type="Proteomes" id="UP001500540"/>
    </source>
</evidence>
<sequence length="65" mass="6663">MYQGGGMPLWHSGTFAARDAGSWGSRHRSGADCEAMMAELGPLSPDPTGRASARAGAFPVITGAQ</sequence>
<keyword evidence="3" id="KW-1185">Reference proteome</keyword>
<protein>
    <submittedName>
        <fullName evidence="2">Uncharacterized protein</fullName>
    </submittedName>
</protein>